<evidence type="ECO:0000256" key="2">
    <source>
        <dbReference type="SAM" id="MobiDB-lite"/>
    </source>
</evidence>
<dbReference type="PANTHER" id="PTHR13335:SF1">
    <property type="entry name" value="TARGET OF RAPAMYCIN COMPLEX 2 SUBUNIT MAPKAP1"/>
    <property type="match status" value="1"/>
</dbReference>
<feature type="compositionally biased region" description="Polar residues" evidence="2">
    <location>
        <begin position="540"/>
        <end position="556"/>
    </location>
</feature>
<feature type="domain" description="CRIM" evidence="3">
    <location>
        <begin position="133"/>
        <end position="298"/>
    </location>
</feature>
<feature type="compositionally biased region" description="Polar residues" evidence="2">
    <location>
        <begin position="577"/>
        <end position="594"/>
    </location>
</feature>
<protein>
    <recommendedName>
        <fullName evidence="3">CRIM domain-containing protein</fullName>
    </recommendedName>
</protein>
<dbReference type="Pfam" id="PF16978">
    <property type="entry name" value="CRIM"/>
    <property type="match status" value="1"/>
</dbReference>
<comment type="caution">
    <text evidence="4">The sequence shown here is derived from an EMBL/GenBank/DDBJ whole genome shotgun (WGS) entry which is preliminary data.</text>
</comment>
<evidence type="ECO:0000313" key="5">
    <source>
        <dbReference type="Proteomes" id="UP001497525"/>
    </source>
</evidence>
<feature type="compositionally biased region" description="Low complexity" evidence="2">
    <location>
        <begin position="354"/>
        <end position="372"/>
    </location>
</feature>
<evidence type="ECO:0000313" key="4">
    <source>
        <dbReference type="EMBL" id="CAL5140517.1"/>
    </source>
</evidence>
<dbReference type="GO" id="GO:0005737">
    <property type="term" value="C:cytoplasm"/>
    <property type="evidence" value="ECO:0007669"/>
    <property type="project" value="TreeGrafter"/>
</dbReference>
<comment type="similarity">
    <text evidence="1">Belongs to the SIN1 family.</text>
</comment>
<dbReference type="GO" id="GO:0038203">
    <property type="term" value="P:TORC2 signaling"/>
    <property type="evidence" value="ECO:0007669"/>
    <property type="project" value="TreeGrafter"/>
</dbReference>
<dbReference type="GO" id="GO:0031932">
    <property type="term" value="C:TORC2 complex"/>
    <property type="evidence" value="ECO:0007669"/>
    <property type="project" value="InterPro"/>
</dbReference>
<dbReference type="Proteomes" id="UP001497525">
    <property type="component" value="Unassembled WGS sequence"/>
</dbReference>
<dbReference type="Gene3D" id="2.30.29.30">
    <property type="entry name" value="Pleckstrin-homology domain (PH domain)/Phosphotyrosine-binding domain (PTB)"/>
    <property type="match status" value="1"/>
</dbReference>
<dbReference type="PANTHER" id="PTHR13335">
    <property type="entry name" value="TARGET OF RAPAMYCIN COMPLEX 2 SUBUNIT MAPKAP1"/>
    <property type="match status" value="1"/>
</dbReference>
<feature type="compositionally biased region" description="Low complexity" evidence="2">
    <location>
        <begin position="519"/>
        <end position="539"/>
    </location>
</feature>
<evidence type="ECO:0000259" key="3">
    <source>
        <dbReference type="Pfam" id="PF16978"/>
    </source>
</evidence>
<accession>A0AAV2TUP3</accession>
<reference evidence="4" key="1">
    <citation type="submission" date="2024-06" db="EMBL/GenBank/DDBJ databases">
        <authorList>
            <person name="Liu X."/>
            <person name="Lenzi L."/>
            <person name="Haldenby T S."/>
            <person name="Uol C."/>
        </authorList>
    </citation>
    <scope>NUCLEOTIDE SEQUENCE</scope>
</reference>
<dbReference type="InterPro" id="IPR008828">
    <property type="entry name" value="Sin1/Avo1"/>
</dbReference>
<dbReference type="InterPro" id="IPR031567">
    <property type="entry name" value="CRIM_dom"/>
</dbReference>
<proteinExistence type="inferred from homology"/>
<sequence length="655" mass="72574">MVSVDNKAFLINHIRKCFLTGDDTGFCETLLGDQDDMCEAGLKDIIGGNGCAPIVDTEGEDFSKYSPEVPYVEDSFLSASNKLPSDNDLEINRVNRNKHSGEVRTLTESEIEQYFPVAPITPRTSASPNLQKSSLTLALEQAQADGRLKRSNLFADYSIHDGRSAGPAQPVDSRLFGSNVDPSLRQFVVWFWRVTDFPRTFLCVQPRPGTTVQQFVGLTFWQYFNDSNPSDQTVGPWNNLDRFDASFIGRISVFMLDTSEEDVDSDFPPLEPTDPIHKYGFDSLALVERPDTAISENENKEVPLVLVFIHMPQGISTFRFPADTQLSAVLDRAVRRRHLRQHGGYEYHLESWPSSSNEQQQQRQQQQSDSQQAELSARQAPSEGWNNSSNLRQGQHLELTLRLSDVVAAGLPLRFVLMRDNSRCDPFMVDTADDDDLNDGLHPAVQIPSASVHATLQLRQYRVTLLKGLFPREVQLNVSADGIKVEQVPISRRPKLFSKPGKLIVYGVDSLADCELISSGSTSTRSSTSEGTTSGATSSQRLGSSNAEAATESQPSALATGKTQFRIVYLAQASSSNSVGDSTQTTTSAATVPQSKEDAVLVDPGRSSHTFQQLCFETQWARARAICAQLNLILECSQSRARQLYMQRRLVSEKS</sequence>
<feature type="region of interest" description="Disordered" evidence="2">
    <location>
        <begin position="577"/>
        <end position="596"/>
    </location>
</feature>
<dbReference type="AlphaFoldDB" id="A0AAV2TUP3"/>
<dbReference type="GO" id="GO:0005886">
    <property type="term" value="C:plasma membrane"/>
    <property type="evidence" value="ECO:0007669"/>
    <property type="project" value="TreeGrafter"/>
</dbReference>
<dbReference type="GO" id="GO:0005546">
    <property type="term" value="F:phosphatidylinositol-4,5-bisphosphate binding"/>
    <property type="evidence" value="ECO:0007669"/>
    <property type="project" value="TreeGrafter"/>
</dbReference>
<feature type="region of interest" description="Disordered" evidence="2">
    <location>
        <begin position="519"/>
        <end position="556"/>
    </location>
</feature>
<organism evidence="4 5">
    <name type="scientific">Calicophoron daubneyi</name>
    <name type="common">Rumen fluke</name>
    <name type="synonym">Paramphistomum daubneyi</name>
    <dbReference type="NCBI Taxonomy" id="300641"/>
    <lineage>
        <taxon>Eukaryota</taxon>
        <taxon>Metazoa</taxon>
        <taxon>Spiralia</taxon>
        <taxon>Lophotrochozoa</taxon>
        <taxon>Platyhelminthes</taxon>
        <taxon>Trematoda</taxon>
        <taxon>Digenea</taxon>
        <taxon>Plagiorchiida</taxon>
        <taxon>Pronocephalata</taxon>
        <taxon>Paramphistomoidea</taxon>
        <taxon>Paramphistomidae</taxon>
        <taxon>Calicophoron</taxon>
    </lineage>
</organism>
<dbReference type="EMBL" id="CAXLJL010000734">
    <property type="protein sequence ID" value="CAL5140517.1"/>
    <property type="molecule type" value="Genomic_DNA"/>
</dbReference>
<evidence type="ECO:0000256" key="1">
    <source>
        <dbReference type="ARBA" id="ARBA00009407"/>
    </source>
</evidence>
<name>A0AAV2TUP3_CALDB</name>
<gene>
    <name evidence="4" type="ORF">CDAUBV1_LOCUS15830</name>
</gene>
<feature type="region of interest" description="Disordered" evidence="2">
    <location>
        <begin position="348"/>
        <end position="390"/>
    </location>
</feature>
<dbReference type="InterPro" id="IPR011993">
    <property type="entry name" value="PH-like_dom_sf"/>
</dbReference>